<evidence type="ECO:0000313" key="7">
    <source>
        <dbReference type="EMBL" id="KAK1743961.1"/>
    </source>
</evidence>
<dbReference type="Proteomes" id="UP001224775">
    <property type="component" value="Unassembled WGS sequence"/>
</dbReference>
<dbReference type="PANTHER" id="PTHR11102">
    <property type="entry name" value="SEL-1-LIKE PROTEIN"/>
    <property type="match status" value="1"/>
</dbReference>
<feature type="domain" description="MYND-type" evidence="6">
    <location>
        <begin position="13"/>
        <end position="54"/>
    </location>
</feature>
<keyword evidence="3" id="KW-0862">Zinc</keyword>
<organism evidence="7 8">
    <name type="scientific">Skeletonema marinoi</name>
    <dbReference type="NCBI Taxonomy" id="267567"/>
    <lineage>
        <taxon>Eukaryota</taxon>
        <taxon>Sar</taxon>
        <taxon>Stramenopiles</taxon>
        <taxon>Ochrophyta</taxon>
        <taxon>Bacillariophyta</taxon>
        <taxon>Coscinodiscophyceae</taxon>
        <taxon>Thalassiosirophycidae</taxon>
        <taxon>Thalassiosirales</taxon>
        <taxon>Skeletonemataceae</taxon>
        <taxon>Skeletonema</taxon>
        <taxon>Skeletonema marinoi-dohrnii complex</taxon>
    </lineage>
</organism>
<dbReference type="InterPro" id="IPR050767">
    <property type="entry name" value="Sel1_AlgK"/>
</dbReference>
<dbReference type="SUPFAM" id="SSF81901">
    <property type="entry name" value="HCP-like"/>
    <property type="match status" value="1"/>
</dbReference>
<dbReference type="InterPro" id="IPR002893">
    <property type="entry name" value="Znf_MYND"/>
</dbReference>
<keyword evidence="1" id="KW-0479">Metal-binding</keyword>
<keyword evidence="2 5" id="KW-0863">Zinc-finger</keyword>
<protein>
    <submittedName>
        <fullName evidence="7">Zf-MYND and TPR domain-containing protein</fullName>
    </submittedName>
</protein>
<reference evidence="7" key="1">
    <citation type="submission" date="2023-06" db="EMBL/GenBank/DDBJ databases">
        <title>Survivors Of The Sea: Transcriptome response of Skeletonema marinoi to long-term dormancy.</title>
        <authorList>
            <person name="Pinder M.I.M."/>
            <person name="Kourtchenko O."/>
            <person name="Robertson E.K."/>
            <person name="Larsson T."/>
            <person name="Maumus F."/>
            <person name="Osuna-Cruz C.M."/>
            <person name="Vancaester E."/>
            <person name="Stenow R."/>
            <person name="Vandepoele K."/>
            <person name="Ploug H."/>
            <person name="Bruchert V."/>
            <person name="Godhe A."/>
            <person name="Topel M."/>
        </authorList>
    </citation>
    <scope>NUCLEOTIDE SEQUENCE</scope>
    <source>
        <strain evidence="7">R05AC</strain>
    </source>
</reference>
<evidence type="ECO:0000256" key="2">
    <source>
        <dbReference type="ARBA" id="ARBA00022771"/>
    </source>
</evidence>
<dbReference type="PROSITE" id="PS50865">
    <property type="entry name" value="ZF_MYND_2"/>
    <property type="match status" value="1"/>
</dbReference>
<dbReference type="AlphaFoldDB" id="A0AAD8YCL9"/>
<evidence type="ECO:0000259" key="6">
    <source>
        <dbReference type="PROSITE" id="PS50865"/>
    </source>
</evidence>
<dbReference type="GO" id="GO:0008270">
    <property type="term" value="F:zinc ion binding"/>
    <property type="evidence" value="ECO:0007669"/>
    <property type="project" value="UniProtKB-KW"/>
</dbReference>
<dbReference type="EMBL" id="JATAAI010000008">
    <property type="protein sequence ID" value="KAK1743961.1"/>
    <property type="molecule type" value="Genomic_DNA"/>
</dbReference>
<dbReference type="PANTHER" id="PTHR11102:SF160">
    <property type="entry name" value="ERAD-ASSOCIATED E3 UBIQUITIN-PROTEIN LIGASE COMPONENT HRD3"/>
    <property type="match status" value="1"/>
</dbReference>
<comment type="caution">
    <text evidence="7">The sequence shown here is derived from an EMBL/GenBank/DDBJ whole genome shotgun (WGS) entry which is preliminary data.</text>
</comment>
<dbReference type="InterPro" id="IPR006597">
    <property type="entry name" value="Sel1-like"/>
</dbReference>
<evidence type="ECO:0000256" key="5">
    <source>
        <dbReference type="PROSITE-ProRule" id="PRU00134"/>
    </source>
</evidence>
<keyword evidence="8" id="KW-1185">Reference proteome</keyword>
<dbReference type="Gene3D" id="1.25.40.10">
    <property type="entry name" value="Tetratricopeptide repeat domain"/>
    <property type="match status" value="1"/>
</dbReference>
<name>A0AAD8YCL9_9STRA</name>
<sequence>MSSDLEAAAMMCCASCGVAEVDEIKLRTCTACKSVRYCGVKCQRDHRPKHTKTCKKRAAELRDEVLFRQPESSHLGDCPICCLPLPIVKNKSTLYSCCSKRLCNGCEHANWLREIEGRLEEKCPFCRHPVPETDQEADINIMKRVAANDPVAMQEMGMERYQEGDYESSFEYLTKAAGLGFVAAHYNLSILYRKGKGVEKDEKKELYHLEEAAIGGHLDARYNLGCHEERKEKIERAVKHWIITANLGCDYSIQALKDFYADGLVSKEDFAAALRAHQAAVIAMKSPQREAAEAAQEEAATENLEAAAMMCCASCGVAEVDDLDIAVINVSKIIGLNMKHRAKNGRLNYVKRIYLGSLKAATWGTADLFVASSNRSRKSAMQSCCSKVICNGCDYANRLRD</sequence>
<dbReference type="SUPFAM" id="SSF144232">
    <property type="entry name" value="HIT/MYND zinc finger-like"/>
    <property type="match status" value="1"/>
</dbReference>
<comment type="similarity">
    <text evidence="4">Belongs to the sel-1 family.</text>
</comment>
<dbReference type="Gene3D" id="6.10.140.2220">
    <property type="match status" value="1"/>
</dbReference>
<dbReference type="SMART" id="SM00671">
    <property type="entry name" value="SEL1"/>
    <property type="match status" value="2"/>
</dbReference>
<evidence type="ECO:0000256" key="4">
    <source>
        <dbReference type="ARBA" id="ARBA00038101"/>
    </source>
</evidence>
<evidence type="ECO:0000256" key="3">
    <source>
        <dbReference type="ARBA" id="ARBA00022833"/>
    </source>
</evidence>
<evidence type="ECO:0000256" key="1">
    <source>
        <dbReference type="ARBA" id="ARBA00022723"/>
    </source>
</evidence>
<dbReference type="Pfam" id="PF08238">
    <property type="entry name" value="Sel1"/>
    <property type="match status" value="2"/>
</dbReference>
<dbReference type="Pfam" id="PF01753">
    <property type="entry name" value="zf-MYND"/>
    <property type="match status" value="1"/>
</dbReference>
<gene>
    <name evidence="7" type="ORF">QTG54_005558</name>
</gene>
<accession>A0AAD8YCL9</accession>
<proteinExistence type="inferred from homology"/>
<dbReference type="InterPro" id="IPR011990">
    <property type="entry name" value="TPR-like_helical_dom_sf"/>
</dbReference>
<evidence type="ECO:0000313" key="8">
    <source>
        <dbReference type="Proteomes" id="UP001224775"/>
    </source>
</evidence>